<dbReference type="SUPFAM" id="SSF50129">
    <property type="entry name" value="GroES-like"/>
    <property type="match status" value="1"/>
</dbReference>
<dbReference type="AlphaFoldDB" id="X0WH50"/>
<feature type="non-terminal residue" evidence="5">
    <location>
        <position position="128"/>
    </location>
</feature>
<dbReference type="InterPro" id="IPR011032">
    <property type="entry name" value="GroES-like_sf"/>
</dbReference>
<keyword evidence="3" id="KW-0560">Oxidoreductase</keyword>
<dbReference type="InterPro" id="IPR050129">
    <property type="entry name" value="Zn_alcohol_dh"/>
</dbReference>
<evidence type="ECO:0000256" key="2">
    <source>
        <dbReference type="ARBA" id="ARBA00022833"/>
    </source>
</evidence>
<dbReference type="InterPro" id="IPR002328">
    <property type="entry name" value="ADH_Zn_CS"/>
</dbReference>
<evidence type="ECO:0000259" key="4">
    <source>
        <dbReference type="Pfam" id="PF08240"/>
    </source>
</evidence>
<gene>
    <name evidence="5" type="ORF">S01H1_66334</name>
</gene>
<reference evidence="5" key="1">
    <citation type="journal article" date="2014" name="Front. Microbiol.">
        <title>High frequency of phylogenetically diverse reductive dehalogenase-homologous genes in deep subseafloor sedimentary metagenomes.</title>
        <authorList>
            <person name="Kawai M."/>
            <person name="Futagami T."/>
            <person name="Toyoda A."/>
            <person name="Takaki Y."/>
            <person name="Nishi S."/>
            <person name="Hori S."/>
            <person name="Arai W."/>
            <person name="Tsubouchi T."/>
            <person name="Morono Y."/>
            <person name="Uchiyama I."/>
            <person name="Ito T."/>
            <person name="Fujiyama A."/>
            <person name="Inagaki F."/>
            <person name="Takami H."/>
        </authorList>
    </citation>
    <scope>NUCLEOTIDE SEQUENCE</scope>
    <source>
        <strain evidence="5">Expedition CK06-06</strain>
    </source>
</reference>
<dbReference type="GO" id="GO:0016491">
    <property type="term" value="F:oxidoreductase activity"/>
    <property type="evidence" value="ECO:0007669"/>
    <property type="project" value="UniProtKB-KW"/>
</dbReference>
<keyword evidence="2" id="KW-0862">Zinc</keyword>
<dbReference type="PROSITE" id="PS00059">
    <property type="entry name" value="ADH_ZINC"/>
    <property type="match status" value="1"/>
</dbReference>
<feature type="domain" description="Alcohol dehydrogenase-like N-terminal" evidence="4">
    <location>
        <begin position="23"/>
        <end position="128"/>
    </location>
</feature>
<name>X0WH50_9ZZZZ</name>
<dbReference type="PANTHER" id="PTHR43401">
    <property type="entry name" value="L-THREONINE 3-DEHYDROGENASE"/>
    <property type="match status" value="1"/>
</dbReference>
<dbReference type="Pfam" id="PF08240">
    <property type="entry name" value="ADH_N"/>
    <property type="match status" value="1"/>
</dbReference>
<proteinExistence type="predicted"/>
<dbReference type="EMBL" id="BARS01043856">
    <property type="protein sequence ID" value="GAG29980.1"/>
    <property type="molecule type" value="Genomic_DNA"/>
</dbReference>
<evidence type="ECO:0000313" key="5">
    <source>
        <dbReference type="EMBL" id="GAG29980.1"/>
    </source>
</evidence>
<organism evidence="5">
    <name type="scientific">marine sediment metagenome</name>
    <dbReference type="NCBI Taxonomy" id="412755"/>
    <lineage>
        <taxon>unclassified sequences</taxon>
        <taxon>metagenomes</taxon>
        <taxon>ecological metagenomes</taxon>
    </lineage>
</organism>
<protein>
    <recommendedName>
        <fullName evidence="4">Alcohol dehydrogenase-like N-terminal domain-containing protein</fullName>
    </recommendedName>
</protein>
<dbReference type="Gene3D" id="3.90.180.10">
    <property type="entry name" value="Medium-chain alcohol dehydrogenases, catalytic domain"/>
    <property type="match status" value="1"/>
</dbReference>
<dbReference type="GO" id="GO:0008270">
    <property type="term" value="F:zinc ion binding"/>
    <property type="evidence" value="ECO:0007669"/>
    <property type="project" value="InterPro"/>
</dbReference>
<sequence>MRAAKFADKGKVELVEAPEPEPGPGQVRLRVLQCGICGSDLHGLRAGRAGFPVGHEVCGVVEALGAEVHGISEGARVCAECFGHCGECPFCRQGDYNLCQSFHHMAGATYGAMAEKLVASAAAVYPVP</sequence>
<comment type="caution">
    <text evidence="5">The sequence shown here is derived from an EMBL/GenBank/DDBJ whole genome shotgun (WGS) entry which is preliminary data.</text>
</comment>
<evidence type="ECO:0000256" key="1">
    <source>
        <dbReference type="ARBA" id="ARBA00022723"/>
    </source>
</evidence>
<accession>X0WH50</accession>
<dbReference type="InterPro" id="IPR013154">
    <property type="entry name" value="ADH-like_N"/>
</dbReference>
<dbReference type="PANTHER" id="PTHR43401:SF2">
    <property type="entry name" value="L-THREONINE 3-DEHYDROGENASE"/>
    <property type="match status" value="1"/>
</dbReference>
<evidence type="ECO:0000256" key="3">
    <source>
        <dbReference type="ARBA" id="ARBA00023002"/>
    </source>
</evidence>
<keyword evidence="1" id="KW-0479">Metal-binding</keyword>